<dbReference type="Proteomes" id="UP000183983">
    <property type="component" value="Unassembled WGS sequence"/>
</dbReference>
<gene>
    <name evidence="1" type="ORF">SAMN05216593_101579</name>
</gene>
<dbReference type="AlphaFoldDB" id="A0A1M7JVS5"/>
<evidence type="ECO:0000313" key="1">
    <source>
        <dbReference type="EMBL" id="SHM57094.1"/>
    </source>
</evidence>
<evidence type="ECO:0000313" key="2">
    <source>
        <dbReference type="Proteomes" id="UP000183983"/>
    </source>
</evidence>
<name>A0A1M7JVS5_9PSED</name>
<protein>
    <submittedName>
        <fullName evidence="1">Uncharacterized protein</fullName>
    </submittedName>
</protein>
<sequence>MPPPITTTVVAAGRTTEVWTGEIEGAKFLILDTVFVIESALNRYVLGQLGVT</sequence>
<accession>A0A1M7JVS5</accession>
<dbReference type="EMBL" id="FRDA01000001">
    <property type="protein sequence ID" value="SHM57094.1"/>
    <property type="molecule type" value="Genomic_DNA"/>
</dbReference>
<proteinExistence type="predicted"/>
<organism evidence="1 2">
    <name type="scientific">Pseudomonas asturiensis</name>
    <dbReference type="NCBI Taxonomy" id="1190415"/>
    <lineage>
        <taxon>Bacteria</taxon>
        <taxon>Pseudomonadati</taxon>
        <taxon>Pseudomonadota</taxon>
        <taxon>Gammaproteobacteria</taxon>
        <taxon>Pseudomonadales</taxon>
        <taxon>Pseudomonadaceae</taxon>
        <taxon>Pseudomonas</taxon>
    </lineage>
</organism>
<reference evidence="1 2" key="1">
    <citation type="submission" date="2016-11" db="EMBL/GenBank/DDBJ databases">
        <authorList>
            <person name="Jaros S."/>
            <person name="Januszkiewicz K."/>
            <person name="Wedrychowicz H."/>
        </authorList>
    </citation>
    <scope>NUCLEOTIDE SEQUENCE [LARGE SCALE GENOMIC DNA]</scope>
    <source>
        <strain evidence="1 2">LMG 26898</strain>
    </source>
</reference>